<dbReference type="Proteomes" id="UP000778951">
    <property type="component" value="Unassembled WGS sequence"/>
</dbReference>
<evidence type="ECO:0000256" key="2">
    <source>
        <dbReference type="ARBA" id="ARBA00022603"/>
    </source>
</evidence>
<sequence>MPKAGGNRRSSNDFWAEKAKVEGYPARSVYKLEEILAKSGGIKSDSLVLDLGAAPGSWSFYLVRKHQARVVACDLKPLDSKVLANKQIDFIKGDFLREDVSAKIASYGAYDAVVCDAAPATTGDRLVDSARSYRLVEQALGLALAHLVEGGLFIAKIFAGGDEQELIEQAKLHFVDVKTMRPKAVRKESFELYLVASKFNKS</sequence>
<evidence type="ECO:0000313" key="14">
    <source>
        <dbReference type="EMBL" id="NIZ68829.1"/>
    </source>
</evidence>
<dbReference type="PIRSF" id="PIRSF005461">
    <property type="entry name" value="23S_rRNA_mtase"/>
    <property type="match status" value="1"/>
</dbReference>
<keyword evidence="4 11" id="KW-0949">S-adenosyl-L-methionine</keyword>
<evidence type="ECO:0000256" key="11">
    <source>
        <dbReference type="HAMAP-Rule" id="MF_01547"/>
    </source>
</evidence>
<dbReference type="PANTHER" id="PTHR10920">
    <property type="entry name" value="RIBOSOMAL RNA METHYLTRANSFERASE"/>
    <property type="match status" value="1"/>
</dbReference>
<dbReference type="EMBL" id="JAATLM010000001">
    <property type="protein sequence ID" value="NIZ68829.1"/>
    <property type="molecule type" value="Genomic_DNA"/>
</dbReference>
<dbReference type="PANTHER" id="PTHR10920:SF18">
    <property type="entry name" value="RRNA METHYLTRANSFERASE 2, MITOCHONDRIAL"/>
    <property type="match status" value="1"/>
</dbReference>
<dbReference type="GO" id="GO:0005737">
    <property type="term" value="C:cytoplasm"/>
    <property type="evidence" value="ECO:0007669"/>
    <property type="project" value="UniProtKB-SubCell"/>
</dbReference>
<evidence type="ECO:0000256" key="9">
    <source>
        <dbReference type="ARBA" id="ARBA00042745"/>
    </source>
</evidence>
<evidence type="ECO:0000256" key="7">
    <source>
        <dbReference type="ARBA" id="ARBA00041129"/>
    </source>
</evidence>
<dbReference type="CDD" id="cd02440">
    <property type="entry name" value="AdoMet_MTases"/>
    <property type="match status" value="1"/>
</dbReference>
<gene>
    <name evidence="11" type="primary">rlmE</name>
    <name evidence="11" type="synonym">ftsJ</name>
    <name evidence="11" type="synonym">rrmJ</name>
    <name evidence="14" type="ORF">HCT48_01155</name>
</gene>
<feature type="binding site" evidence="11">
    <location>
        <position position="58"/>
    </location>
    <ligand>
        <name>S-adenosyl-L-methionine</name>
        <dbReference type="ChEBI" id="CHEBI:59789"/>
    </ligand>
</feature>
<dbReference type="GO" id="GO:0008650">
    <property type="term" value="F:rRNA (uridine-2'-O-)-methyltransferase activity"/>
    <property type="evidence" value="ECO:0007669"/>
    <property type="project" value="UniProtKB-UniRule"/>
</dbReference>
<dbReference type="InterPro" id="IPR050082">
    <property type="entry name" value="RNA_methyltr_RlmE"/>
</dbReference>
<evidence type="ECO:0000256" key="5">
    <source>
        <dbReference type="ARBA" id="ARBA00037569"/>
    </source>
</evidence>
<comment type="similarity">
    <text evidence="11">Belongs to the class I-like SAM-binding methyltransferase superfamily. RNA methyltransferase RlmE family.</text>
</comment>
<keyword evidence="2 11" id="KW-0489">Methyltransferase</keyword>
<keyword evidence="15" id="KW-1185">Reference proteome</keyword>
<evidence type="ECO:0000259" key="13">
    <source>
        <dbReference type="Pfam" id="PF01728"/>
    </source>
</evidence>
<keyword evidence="11" id="KW-0963">Cytoplasm</keyword>
<feature type="binding site" evidence="11">
    <location>
        <position position="94"/>
    </location>
    <ligand>
        <name>S-adenosyl-L-methionine</name>
        <dbReference type="ChEBI" id="CHEBI:59789"/>
    </ligand>
</feature>
<dbReference type="Gene3D" id="3.40.50.150">
    <property type="entry name" value="Vaccinia Virus protein VP39"/>
    <property type="match status" value="1"/>
</dbReference>
<evidence type="ECO:0000256" key="1">
    <source>
        <dbReference type="ARBA" id="ARBA00022552"/>
    </source>
</evidence>
<dbReference type="EC" id="2.1.1.166" evidence="6 11"/>
<accession>A0A968GE10</accession>
<evidence type="ECO:0000313" key="15">
    <source>
        <dbReference type="Proteomes" id="UP000778951"/>
    </source>
</evidence>
<dbReference type="SUPFAM" id="SSF53335">
    <property type="entry name" value="S-adenosyl-L-methionine-dependent methyltransferases"/>
    <property type="match status" value="1"/>
</dbReference>
<dbReference type="InterPro" id="IPR002877">
    <property type="entry name" value="RNA_MeTrfase_FtsJ_dom"/>
</dbReference>
<feature type="active site" description="Proton acceptor" evidence="11 12">
    <location>
        <position position="156"/>
    </location>
</feature>
<feature type="binding site" evidence="11">
    <location>
        <position position="116"/>
    </location>
    <ligand>
        <name>S-adenosyl-L-methionine</name>
        <dbReference type="ChEBI" id="CHEBI:59789"/>
    </ligand>
</feature>
<dbReference type="Pfam" id="PF01728">
    <property type="entry name" value="FtsJ"/>
    <property type="match status" value="1"/>
</dbReference>
<feature type="domain" description="Ribosomal RNA methyltransferase FtsJ" evidence="13">
    <location>
        <begin position="24"/>
        <end position="199"/>
    </location>
</feature>
<dbReference type="InterPro" id="IPR015507">
    <property type="entry name" value="rRNA-MeTfrase_E"/>
</dbReference>
<protein>
    <recommendedName>
        <fullName evidence="7 11">Ribosomal RNA large subunit methyltransferase E</fullName>
        <ecNumber evidence="6 11">2.1.1.166</ecNumber>
    </recommendedName>
    <alternativeName>
        <fullName evidence="9 11">23S rRNA Um2552 methyltransferase</fullName>
    </alternativeName>
    <alternativeName>
        <fullName evidence="8 11">rRNA (uridine-2'-O-)-methyltransferase</fullName>
    </alternativeName>
</protein>
<dbReference type="HAMAP" id="MF_01547">
    <property type="entry name" value="RNA_methyltr_E"/>
    <property type="match status" value="1"/>
</dbReference>
<evidence type="ECO:0000256" key="3">
    <source>
        <dbReference type="ARBA" id="ARBA00022679"/>
    </source>
</evidence>
<proteinExistence type="inferred from homology"/>
<name>A0A968GE10_9SPIO</name>
<comment type="catalytic activity">
    <reaction evidence="10 11">
        <text>uridine(2552) in 23S rRNA + S-adenosyl-L-methionine = 2'-O-methyluridine(2552) in 23S rRNA + S-adenosyl-L-homocysteine + H(+)</text>
        <dbReference type="Rhea" id="RHEA:42720"/>
        <dbReference type="Rhea" id="RHEA-COMP:10202"/>
        <dbReference type="Rhea" id="RHEA-COMP:10203"/>
        <dbReference type="ChEBI" id="CHEBI:15378"/>
        <dbReference type="ChEBI" id="CHEBI:57856"/>
        <dbReference type="ChEBI" id="CHEBI:59789"/>
        <dbReference type="ChEBI" id="CHEBI:65315"/>
        <dbReference type="ChEBI" id="CHEBI:74478"/>
        <dbReference type="EC" id="2.1.1.166"/>
    </reaction>
</comment>
<dbReference type="RefSeq" id="WP_167694945.1">
    <property type="nucleotide sequence ID" value="NZ_CP118181.1"/>
</dbReference>
<keyword evidence="3 11" id="KW-0808">Transferase</keyword>
<evidence type="ECO:0000256" key="4">
    <source>
        <dbReference type="ARBA" id="ARBA00022691"/>
    </source>
</evidence>
<feature type="binding site" evidence="11">
    <location>
        <position position="74"/>
    </location>
    <ligand>
        <name>S-adenosyl-L-methionine</name>
        <dbReference type="ChEBI" id="CHEBI:59789"/>
    </ligand>
</feature>
<feature type="binding site" evidence="11">
    <location>
        <position position="56"/>
    </location>
    <ligand>
        <name>S-adenosyl-L-methionine</name>
        <dbReference type="ChEBI" id="CHEBI:59789"/>
    </ligand>
</feature>
<evidence type="ECO:0000256" key="10">
    <source>
        <dbReference type="ARBA" id="ARBA00048970"/>
    </source>
</evidence>
<dbReference type="InterPro" id="IPR029063">
    <property type="entry name" value="SAM-dependent_MTases_sf"/>
</dbReference>
<reference evidence="14" key="1">
    <citation type="submission" date="2020-03" db="EMBL/GenBank/DDBJ databases">
        <title>Spirochaetal bacteria isolated from arthropods constitute a novel genus Entomospira genus novum within the order Spirochaetales.</title>
        <authorList>
            <person name="Grana-Miraglia L."/>
            <person name="Sikutova S."/>
            <person name="Fingerle V."/>
            <person name="Sing A."/>
            <person name="Castillo-Ramirez S."/>
            <person name="Margos G."/>
            <person name="Rudolf I."/>
        </authorList>
    </citation>
    <scope>NUCLEOTIDE SEQUENCE</scope>
    <source>
        <strain evidence="14">BR149</strain>
    </source>
</reference>
<dbReference type="AlphaFoldDB" id="A0A968GE10"/>
<evidence type="ECO:0000256" key="12">
    <source>
        <dbReference type="PIRSR" id="PIRSR005461-1"/>
    </source>
</evidence>
<evidence type="ECO:0000256" key="8">
    <source>
        <dbReference type="ARBA" id="ARBA00041995"/>
    </source>
</evidence>
<comment type="function">
    <text evidence="5 11">Specifically methylates the uridine in position 2552 of 23S rRNA at the 2'-O position of the ribose in the fully assembled 50S ribosomal subunit.</text>
</comment>
<evidence type="ECO:0000256" key="6">
    <source>
        <dbReference type="ARBA" id="ARBA00038861"/>
    </source>
</evidence>
<organism evidence="14 15">
    <name type="scientific">Entomospira culicis</name>
    <dbReference type="NCBI Taxonomy" id="2719989"/>
    <lineage>
        <taxon>Bacteria</taxon>
        <taxon>Pseudomonadati</taxon>
        <taxon>Spirochaetota</taxon>
        <taxon>Spirochaetia</taxon>
        <taxon>Spirochaetales</taxon>
        <taxon>Spirochaetaceae</taxon>
        <taxon>Entomospira</taxon>
    </lineage>
</organism>
<keyword evidence="1 11" id="KW-0698">rRNA processing</keyword>
<comment type="caution">
    <text evidence="14">The sequence shown here is derived from an EMBL/GenBank/DDBJ whole genome shotgun (WGS) entry which is preliminary data.</text>
</comment>
<comment type="subcellular location">
    <subcellularLocation>
        <location evidence="11">Cytoplasm</location>
    </subcellularLocation>
</comment>